<proteinExistence type="predicted"/>
<dbReference type="InterPro" id="IPR007492">
    <property type="entry name" value="LytTR_DNA-bd_dom"/>
</dbReference>
<organism evidence="2 3">
    <name type="scientific">Enterococcus raffinosus</name>
    <dbReference type="NCBI Taxonomy" id="71452"/>
    <lineage>
        <taxon>Bacteria</taxon>
        <taxon>Bacillati</taxon>
        <taxon>Bacillota</taxon>
        <taxon>Bacilli</taxon>
        <taxon>Lactobacillales</taxon>
        <taxon>Enterococcaceae</taxon>
        <taxon>Enterococcus</taxon>
    </lineage>
</organism>
<dbReference type="PROSITE" id="PS50930">
    <property type="entry name" value="HTH_LYTTR"/>
    <property type="match status" value="1"/>
</dbReference>
<dbReference type="PANTHER" id="PTHR37299">
    <property type="entry name" value="TRANSCRIPTIONAL REGULATOR-RELATED"/>
    <property type="match status" value="1"/>
</dbReference>
<protein>
    <submittedName>
        <fullName evidence="2">LytTR family DNA-binding domain-containing protein</fullName>
    </submittedName>
</protein>
<dbReference type="GO" id="GO:0000156">
    <property type="term" value="F:phosphorelay response regulator activity"/>
    <property type="evidence" value="ECO:0007669"/>
    <property type="project" value="InterPro"/>
</dbReference>
<dbReference type="GO" id="GO:0003677">
    <property type="term" value="F:DNA binding"/>
    <property type="evidence" value="ECO:0007669"/>
    <property type="project" value="UniProtKB-KW"/>
</dbReference>
<reference evidence="2" key="1">
    <citation type="submission" date="2023-03" db="EMBL/GenBank/DDBJ databases">
        <authorList>
            <person name="Shen W."/>
            <person name="Cai J."/>
        </authorList>
    </citation>
    <scope>NUCLEOTIDE SEQUENCE</scope>
    <source>
        <strain evidence="2">Y15</strain>
    </source>
</reference>
<dbReference type="Pfam" id="PF04397">
    <property type="entry name" value="LytTR"/>
    <property type="match status" value="1"/>
</dbReference>
<evidence type="ECO:0000313" key="3">
    <source>
        <dbReference type="Proteomes" id="UP001254770"/>
    </source>
</evidence>
<dbReference type="Gene3D" id="2.40.50.1020">
    <property type="entry name" value="LytTr DNA-binding domain"/>
    <property type="match status" value="1"/>
</dbReference>
<dbReference type="PANTHER" id="PTHR37299:SF4">
    <property type="entry name" value="TRANSCRIPTIONAL REGULATOR"/>
    <property type="match status" value="1"/>
</dbReference>
<dbReference type="AlphaFoldDB" id="A0AAW8T965"/>
<comment type="caution">
    <text evidence="2">The sequence shown here is derived from an EMBL/GenBank/DDBJ whole genome shotgun (WGS) entry which is preliminary data.</text>
</comment>
<feature type="domain" description="HTH LytTR-type" evidence="1">
    <location>
        <begin position="45"/>
        <end position="149"/>
    </location>
</feature>
<keyword evidence="2" id="KW-0238">DNA-binding</keyword>
<dbReference type="Proteomes" id="UP001254770">
    <property type="component" value="Unassembled WGS sequence"/>
</dbReference>
<accession>A0AAW8T965</accession>
<dbReference type="InterPro" id="IPR046947">
    <property type="entry name" value="LytR-like"/>
</dbReference>
<evidence type="ECO:0000259" key="1">
    <source>
        <dbReference type="PROSITE" id="PS50930"/>
    </source>
</evidence>
<sequence length="151" mass="17930">MGGFSIKIKVDIIDQGEEELILKVKSLDDDLLRLINSLQVKNAFLWVNKDEQLHKVRLKDVYYFEAVEKKVFLYTKDEVFEIKEKLYQLEEKYKDTQYIRVSKSVILNIEKIELISPTFNGRLIVKLKNNEKISISRNYVRNLKNQLGMEE</sequence>
<evidence type="ECO:0000313" key="2">
    <source>
        <dbReference type="EMBL" id="MDT2545851.1"/>
    </source>
</evidence>
<dbReference type="SMART" id="SM00850">
    <property type="entry name" value="LytTR"/>
    <property type="match status" value="1"/>
</dbReference>
<name>A0AAW8T965_9ENTE</name>
<gene>
    <name evidence="2" type="ORF">P7D69_15990</name>
</gene>
<dbReference type="EMBL" id="JARPXL010000019">
    <property type="protein sequence ID" value="MDT2545851.1"/>
    <property type="molecule type" value="Genomic_DNA"/>
</dbReference>